<dbReference type="SMART" id="SM00558">
    <property type="entry name" value="JmjC"/>
    <property type="match status" value="1"/>
</dbReference>
<name>A0ABU1ZEK4_9BURK</name>
<comment type="caution">
    <text evidence="2">The sequence shown here is derived from an EMBL/GenBank/DDBJ whole genome shotgun (WGS) entry which is preliminary data.</text>
</comment>
<feature type="domain" description="JmjC" evidence="1">
    <location>
        <begin position="111"/>
        <end position="268"/>
    </location>
</feature>
<dbReference type="EMBL" id="JAVDXQ010000007">
    <property type="protein sequence ID" value="MDR7299064.1"/>
    <property type="molecule type" value="Genomic_DNA"/>
</dbReference>
<protein>
    <recommendedName>
        <fullName evidence="1">JmjC domain-containing protein</fullName>
    </recommendedName>
</protein>
<dbReference type="Proteomes" id="UP001180536">
    <property type="component" value="Unassembled WGS sequence"/>
</dbReference>
<organism evidence="2 3">
    <name type="scientific">Pelomonas aquatica</name>
    <dbReference type="NCBI Taxonomy" id="431058"/>
    <lineage>
        <taxon>Bacteria</taxon>
        <taxon>Pseudomonadati</taxon>
        <taxon>Pseudomonadota</taxon>
        <taxon>Betaproteobacteria</taxon>
        <taxon>Burkholderiales</taxon>
        <taxon>Sphaerotilaceae</taxon>
        <taxon>Roseateles</taxon>
    </lineage>
</organism>
<accession>A0ABU1ZEK4</accession>
<evidence type="ECO:0000313" key="3">
    <source>
        <dbReference type="Proteomes" id="UP001180536"/>
    </source>
</evidence>
<reference evidence="2 3" key="1">
    <citation type="submission" date="2023-07" db="EMBL/GenBank/DDBJ databases">
        <title>Sorghum-associated microbial communities from plants grown in Nebraska, USA.</title>
        <authorList>
            <person name="Schachtman D."/>
        </authorList>
    </citation>
    <scope>NUCLEOTIDE SEQUENCE [LARGE SCALE GENOMIC DNA]</scope>
    <source>
        <strain evidence="2 3">BE310</strain>
    </source>
</reference>
<dbReference type="InterPro" id="IPR003347">
    <property type="entry name" value="JmjC_dom"/>
</dbReference>
<sequence length="333" mass="37152">MQAIRERTGLKPADLGDDILTATEPLVLRGLVRDWPAVQAGLQSPEALAGYLLGHWRDATVGVMLAPPEAGGRLFYNDDFTGFNFERKVGRFDVVLGSLMQLLGAPQPPALYIGATSVDTCLPGFRAENDLGLAVDDPIVSLWLGNRSRISAHFDLPDNVACVVAGRRRFTLFPPEQIDNLYVGPLDFTPAGQAVSLVDFHAPDFDRHPRFREALAHGQEAELEPGDALFIPSMWWHHVEALSALNLLVNYWWRRTPDYMDSPINALMLALLTMRGLPPEQRRSWRHLFDHYIFDDGDRAVAHIPAHARHALAPLDDAGARAMRAHLLNRLKR</sequence>
<dbReference type="PANTHER" id="PTHR12461:SF105">
    <property type="entry name" value="HYPOXIA-INDUCIBLE FACTOR 1-ALPHA INHIBITOR"/>
    <property type="match status" value="1"/>
</dbReference>
<evidence type="ECO:0000313" key="2">
    <source>
        <dbReference type="EMBL" id="MDR7299064.1"/>
    </source>
</evidence>
<dbReference type="RefSeq" id="WP_056874778.1">
    <property type="nucleotide sequence ID" value="NZ_JAVDXQ010000007.1"/>
</dbReference>
<keyword evidence="3" id="KW-1185">Reference proteome</keyword>
<dbReference type="Gene3D" id="2.60.120.650">
    <property type="entry name" value="Cupin"/>
    <property type="match status" value="1"/>
</dbReference>
<proteinExistence type="predicted"/>
<dbReference type="Pfam" id="PF13621">
    <property type="entry name" value="Cupin_8"/>
    <property type="match status" value="1"/>
</dbReference>
<gene>
    <name evidence="2" type="ORF">J2X16_004432</name>
</gene>
<dbReference type="PROSITE" id="PS51184">
    <property type="entry name" value="JMJC"/>
    <property type="match status" value="1"/>
</dbReference>
<dbReference type="SUPFAM" id="SSF51197">
    <property type="entry name" value="Clavaminate synthase-like"/>
    <property type="match status" value="1"/>
</dbReference>
<evidence type="ECO:0000259" key="1">
    <source>
        <dbReference type="PROSITE" id="PS51184"/>
    </source>
</evidence>
<dbReference type="InterPro" id="IPR041667">
    <property type="entry name" value="Cupin_8"/>
</dbReference>
<dbReference type="PANTHER" id="PTHR12461">
    <property type="entry name" value="HYPOXIA-INDUCIBLE FACTOR 1 ALPHA INHIBITOR-RELATED"/>
    <property type="match status" value="1"/>
</dbReference>